<dbReference type="OrthoDB" id="546632at2759"/>
<protein>
    <submittedName>
        <fullName evidence="2">Uncharacterized protein</fullName>
    </submittedName>
</protein>
<keyword evidence="3" id="KW-1185">Reference proteome</keyword>
<feature type="non-terminal residue" evidence="2">
    <location>
        <position position="52"/>
    </location>
</feature>
<reference evidence="2 3" key="1">
    <citation type="submission" date="2017-03" db="EMBL/GenBank/DDBJ databases">
        <title>Genomes of endolithic fungi from Antarctica.</title>
        <authorList>
            <person name="Coleine C."/>
            <person name="Masonjones S."/>
            <person name="Stajich J.E."/>
        </authorList>
    </citation>
    <scope>NUCLEOTIDE SEQUENCE [LARGE SCALE GENOMIC DNA]</scope>
    <source>
        <strain evidence="2 3">CCFEE 5184</strain>
    </source>
</reference>
<dbReference type="Proteomes" id="UP000309340">
    <property type="component" value="Unassembled WGS sequence"/>
</dbReference>
<accession>A0A4V5NAU5</accession>
<proteinExistence type="predicted"/>
<organism evidence="2 3">
    <name type="scientific">Friedmanniomyces simplex</name>
    <dbReference type="NCBI Taxonomy" id="329884"/>
    <lineage>
        <taxon>Eukaryota</taxon>
        <taxon>Fungi</taxon>
        <taxon>Dikarya</taxon>
        <taxon>Ascomycota</taxon>
        <taxon>Pezizomycotina</taxon>
        <taxon>Dothideomycetes</taxon>
        <taxon>Dothideomycetidae</taxon>
        <taxon>Mycosphaerellales</taxon>
        <taxon>Teratosphaeriaceae</taxon>
        <taxon>Friedmanniomyces</taxon>
    </lineage>
</organism>
<evidence type="ECO:0000313" key="2">
    <source>
        <dbReference type="EMBL" id="TKA42959.1"/>
    </source>
</evidence>
<dbReference type="AlphaFoldDB" id="A0A4V5NAU5"/>
<name>A0A4V5NAU5_9PEZI</name>
<evidence type="ECO:0000313" key="3">
    <source>
        <dbReference type="Proteomes" id="UP000309340"/>
    </source>
</evidence>
<sequence>MEEHAEGRCSVVYYCDGLGEDTCELYNLSSLPESSAPANGPGGHALEVVHRN</sequence>
<dbReference type="EMBL" id="NAJQ01002462">
    <property type="protein sequence ID" value="TKA42959.1"/>
    <property type="molecule type" value="Genomic_DNA"/>
</dbReference>
<feature type="region of interest" description="Disordered" evidence="1">
    <location>
        <begin position="33"/>
        <end position="52"/>
    </location>
</feature>
<evidence type="ECO:0000256" key="1">
    <source>
        <dbReference type="SAM" id="MobiDB-lite"/>
    </source>
</evidence>
<comment type="caution">
    <text evidence="2">The sequence shown here is derived from an EMBL/GenBank/DDBJ whole genome shotgun (WGS) entry which is preliminary data.</text>
</comment>
<gene>
    <name evidence="2" type="ORF">B0A55_13807</name>
</gene>